<accession>A0A2G9UR35</accession>
<dbReference type="InterPro" id="IPR036396">
    <property type="entry name" value="Cyt_P450_sf"/>
</dbReference>
<dbReference type="Pfam" id="PF00067">
    <property type="entry name" value="p450"/>
    <property type="match status" value="2"/>
</dbReference>
<evidence type="ECO:0000256" key="1">
    <source>
        <dbReference type="ARBA" id="ARBA00010617"/>
    </source>
</evidence>
<dbReference type="CDD" id="cd20617">
    <property type="entry name" value="CYP1_2-like"/>
    <property type="match status" value="1"/>
</dbReference>
<dbReference type="GO" id="GO:0020037">
    <property type="term" value="F:heme binding"/>
    <property type="evidence" value="ECO:0007669"/>
    <property type="project" value="InterPro"/>
</dbReference>
<dbReference type="PRINTS" id="PR00463">
    <property type="entry name" value="EP450I"/>
</dbReference>
<comment type="cofactor">
    <cofactor evidence="5">
        <name>heme</name>
        <dbReference type="ChEBI" id="CHEBI:30413"/>
    </cofactor>
</comment>
<organism evidence="7 8">
    <name type="scientific">Teladorsagia circumcincta</name>
    <name type="common">Brown stomach worm</name>
    <name type="synonym">Ostertagia circumcincta</name>
    <dbReference type="NCBI Taxonomy" id="45464"/>
    <lineage>
        <taxon>Eukaryota</taxon>
        <taxon>Metazoa</taxon>
        <taxon>Ecdysozoa</taxon>
        <taxon>Nematoda</taxon>
        <taxon>Chromadorea</taxon>
        <taxon>Rhabditida</taxon>
        <taxon>Rhabditina</taxon>
        <taxon>Rhabditomorpha</taxon>
        <taxon>Strongyloidea</taxon>
        <taxon>Trichostrongylidae</taxon>
        <taxon>Teladorsagia</taxon>
    </lineage>
</organism>
<comment type="similarity">
    <text evidence="1 6">Belongs to the cytochrome P450 family.</text>
</comment>
<keyword evidence="8" id="KW-1185">Reference proteome</keyword>
<dbReference type="InterPro" id="IPR050182">
    <property type="entry name" value="Cytochrome_P450_fam2"/>
</dbReference>
<reference evidence="7 8" key="1">
    <citation type="submission" date="2015-09" db="EMBL/GenBank/DDBJ databases">
        <title>Draft genome of the parasitic nematode Teladorsagia circumcincta isolate WARC Sus (inbred).</title>
        <authorList>
            <person name="Mitreva M."/>
        </authorList>
    </citation>
    <scope>NUCLEOTIDE SEQUENCE [LARGE SCALE GENOMIC DNA]</scope>
    <source>
        <strain evidence="7 8">S</strain>
    </source>
</reference>
<proteinExistence type="inferred from homology"/>
<dbReference type="GO" id="GO:0005506">
    <property type="term" value="F:iron ion binding"/>
    <property type="evidence" value="ECO:0007669"/>
    <property type="project" value="InterPro"/>
</dbReference>
<dbReference type="InterPro" id="IPR002401">
    <property type="entry name" value="Cyt_P450_E_grp-I"/>
</dbReference>
<keyword evidence="6" id="KW-0560">Oxidoreductase</keyword>
<protein>
    <submittedName>
        <fullName evidence="7">Unspecific monooxygenase</fullName>
    </submittedName>
</protein>
<dbReference type="AlphaFoldDB" id="A0A2G9UR35"/>
<dbReference type="PRINTS" id="PR00385">
    <property type="entry name" value="P450"/>
</dbReference>
<dbReference type="GO" id="GO:0006805">
    <property type="term" value="P:xenobiotic metabolic process"/>
    <property type="evidence" value="ECO:0007669"/>
    <property type="project" value="TreeGrafter"/>
</dbReference>
<keyword evidence="2 5" id="KW-0479">Metal-binding</keyword>
<keyword evidence="5 6" id="KW-0349">Heme</keyword>
<dbReference type="GO" id="GO:0016712">
    <property type="term" value="F:oxidoreductase activity, acting on paired donors, with incorporation or reduction of molecular oxygen, reduced flavin or flavoprotein as one donor, and incorporation of one atom of oxygen"/>
    <property type="evidence" value="ECO:0007669"/>
    <property type="project" value="TreeGrafter"/>
</dbReference>
<dbReference type="Proteomes" id="UP000230423">
    <property type="component" value="Unassembled WGS sequence"/>
</dbReference>
<evidence type="ECO:0000256" key="6">
    <source>
        <dbReference type="RuleBase" id="RU000461"/>
    </source>
</evidence>
<dbReference type="InterPro" id="IPR001128">
    <property type="entry name" value="Cyt_P450"/>
</dbReference>
<dbReference type="SUPFAM" id="SSF48264">
    <property type="entry name" value="Cytochrome P450"/>
    <property type="match status" value="1"/>
</dbReference>
<keyword evidence="3 5" id="KW-0408">Iron</keyword>
<evidence type="ECO:0000256" key="4">
    <source>
        <dbReference type="ARBA" id="ARBA00023033"/>
    </source>
</evidence>
<evidence type="ECO:0000256" key="2">
    <source>
        <dbReference type="ARBA" id="ARBA00022723"/>
    </source>
</evidence>
<dbReference type="EMBL" id="KZ345613">
    <property type="protein sequence ID" value="PIO72708.1"/>
    <property type="molecule type" value="Genomic_DNA"/>
</dbReference>
<keyword evidence="4 6" id="KW-0503">Monooxygenase</keyword>
<dbReference type="PANTHER" id="PTHR24300">
    <property type="entry name" value="CYTOCHROME P450 508A4-RELATED"/>
    <property type="match status" value="1"/>
</dbReference>
<feature type="binding site" description="axial binding residue" evidence="5">
    <location>
        <position position="350"/>
    </location>
    <ligand>
        <name>heme</name>
        <dbReference type="ChEBI" id="CHEBI:30413"/>
    </ligand>
    <ligandPart>
        <name>Fe</name>
        <dbReference type="ChEBI" id="CHEBI:18248"/>
    </ligandPart>
</feature>
<dbReference type="GO" id="GO:0005737">
    <property type="term" value="C:cytoplasm"/>
    <property type="evidence" value="ECO:0007669"/>
    <property type="project" value="TreeGrafter"/>
</dbReference>
<gene>
    <name evidence="7" type="ORF">TELCIR_05348</name>
</gene>
<evidence type="ECO:0000256" key="3">
    <source>
        <dbReference type="ARBA" id="ARBA00023004"/>
    </source>
</evidence>
<dbReference type="PANTHER" id="PTHR24300:SF369">
    <property type="entry name" value="CYTOCHROME P450 FAMILY"/>
    <property type="match status" value="1"/>
</dbReference>
<dbReference type="InterPro" id="IPR017972">
    <property type="entry name" value="Cyt_P450_CS"/>
</dbReference>
<evidence type="ECO:0000256" key="5">
    <source>
        <dbReference type="PIRSR" id="PIRSR602401-1"/>
    </source>
</evidence>
<dbReference type="GO" id="GO:0006082">
    <property type="term" value="P:organic acid metabolic process"/>
    <property type="evidence" value="ECO:0007669"/>
    <property type="project" value="TreeGrafter"/>
</dbReference>
<name>A0A2G9UR35_TELCI</name>
<sequence length="393" mass="45408">MADRPAIVLADYELMKQTLVKEGAAYTGRQQVPLARLVRGGDYGIIATTGELWQQHRRFALHVFRDFGMGKDLMQERVLDEVKDFLEKCQRSQGEPIDLRDHIDSAVGSIINNLLFGFRFDESNMDQFHRQKNVLVQAMELSARPSFILFMLFPSLKVLPFYKAYSKEVKNNSDVMFGMFDEQIEIHKKETDLNCEESTDYVEAYLKEQKRLENEPENGGFTHDQLRNVCFDLWLAGMETTSNTLYWGVLYVVLHDEVQTSIHKEMDTEIQRLANLLPLNVFHETTCDVEIDGYPIPVGTLVLPQISTVMYDEKVFPNPYEFQPRRHLAEDGTFVRIDEVVPFSMGKRQCLGESIARMELFLFLANLFNKFKPCDMHTSLGALRTVDRGDINF</sequence>
<evidence type="ECO:0000313" key="8">
    <source>
        <dbReference type="Proteomes" id="UP000230423"/>
    </source>
</evidence>
<evidence type="ECO:0000313" key="7">
    <source>
        <dbReference type="EMBL" id="PIO72708.1"/>
    </source>
</evidence>
<dbReference type="PROSITE" id="PS00086">
    <property type="entry name" value="CYTOCHROME_P450"/>
    <property type="match status" value="1"/>
</dbReference>
<dbReference type="Gene3D" id="1.10.630.10">
    <property type="entry name" value="Cytochrome P450"/>
    <property type="match status" value="1"/>
</dbReference>
<dbReference type="OrthoDB" id="5798924at2759"/>